<dbReference type="AlphaFoldDB" id="A0A450W5U5"/>
<organism evidence="1">
    <name type="scientific">Candidatus Kentrum sp. LPFa</name>
    <dbReference type="NCBI Taxonomy" id="2126335"/>
    <lineage>
        <taxon>Bacteria</taxon>
        <taxon>Pseudomonadati</taxon>
        <taxon>Pseudomonadota</taxon>
        <taxon>Gammaproteobacteria</taxon>
        <taxon>Candidatus Kentrum</taxon>
    </lineage>
</organism>
<protein>
    <submittedName>
        <fullName evidence="1">Uncharacterized protein</fullName>
    </submittedName>
</protein>
<dbReference type="Pfam" id="PF04365">
    <property type="entry name" value="BrnT_toxin"/>
    <property type="match status" value="1"/>
</dbReference>
<proteinExistence type="predicted"/>
<dbReference type="InterPro" id="IPR038573">
    <property type="entry name" value="BrnT_sf"/>
</dbReference>
<dbReference type="EMBL" id="CAADFK010000034">
    <property type="protein sequence ID" value="VFK12379.1"/>
    <property type="molecule type" value="Genomic_DNA"/>
</dbReference>
<dbReference type="InterPro" id="IPR007460">
    <property type="entry name" value="BrnT_toxin"/>
</dbReference>
<accession>A0A450W5U5</accession>
<name>A0A450W5U5_9GAMM</name>
<dbReference type="Gene3D" id="3.10.450.530">
    <property type="entry name" value="Ribonuclease toxin, BrnT, of type II toxin-antitoxin system"/>
    <property type="match status" value="1"/>
</dbReference>
<sequence>MEIEFDPAKRDRTWEERGLDFARCGEVFAGRHFTAEDTRRVYDEKRYITVGKLGERIVIVVWTPRDSAHRIISMRKANEREQTRYIYRLG</sequence>
<gene>
    <name evidence="1" type="ORF">BECKLPF1236B_GA0070989_103413</name>
</gene>
<reference evidence="1" key="1">
    <citation type="submission" date="2019-02" db="EMBL/GenBank/DDBJ databases">
        <authorList>
            <person name="Gruber-Vodicka R. H."/>
            <person name="Seah K. B. B."/>
        </authorList>
    </citation>
    <scope>NUCLEOTIDE SEQUENCE</scope>
    <source>
        <strain evidence="1">BECK_S313</strain>
    </source>
</reference>
<evidence type="ECO:0000313" key="1">
    <source>
        <dbReference type="EMBL" id="VFK12379.1"/>
    </source>
</evidence>